<evidence type="ECO:0000256" key="3">
    <source>
        <dbReference type="ARBA" id="ARBA00022705"/>
    </source>
</evidence>
<keyword evidence="3" id="KW-0235">DNA replication</keyword>
<dbReference type="RefSeq" id="XP_033152019.1">
    <property type="nucleotide sequence ID" value="XM_033296128.1"/>
</dbReference>
<dbReference type="GO" id="GO:0003697">
    <property type="term" value="F:single-stranded DNA binding"/>
    <property type="evidence" value="ECO:0007669"/>
    <property type="project" value="TreeGrafter"/>
</dbReference>
<dbReference type="Gene3D" id="2.40.50.140">
    <property type="entry name" value="Nucleic acid-binding proteins"/>
    <property type="match status" value="1"/>
</dbReference>
<dbReference type="AlphaFoldDB" id="A0A6P8JGC9"/>
<dbReference type="PANTHER" id="PTHR13989">
    <property type="entry name" value="REPLICATION PROTEIN A-RELATED"/>
    <property type="match status" value="1"/>
</dbReference>
<comment type="subcellular location">
    <subcellularLocation>
        <location evidence="1">Nucleus</location>
    </subcellularLocation>
</comment>
<gene>
    <name evidence="8" type="primary">LOC117135706</name>
</gene>
<evidence type="ECO:0000256" key="5">
    <source>
        <dbReference type="ARBA" id="ARBA00023242"/>
    </source>
</evidence>
<dbReference type="GO" id="GO:0000724">
    <property type="term" value="P:double-strand break repair via homologous recombination"/>
    <property type="evidence" value="ECO:0007669"/>
    <property type="project" value="TreeGrafter"/>
</dbReference>
<keyword evidence="4" id="KW-0238">DNA-binding</keyword>
<comment type="similarity">
    <text evidence="2">Belongs to the replication factor A protein 2 family.</text>
</comment>
<evidence type="ECO:0000313" key="7">
    <source>
        <dbReference type="Proteomes" id="UP000515162"/>
    </source>
</evidence>
<dbReference type="CDD" id="cd04478">
    <property type="entry name" value="RPA2_DBD_D"/>
    <property type="match status" value="1"/>
</dbReference>
<evidence type="ECO:0000313" key="8">
    <source>
        <dbReference type="RefSeq" id="XP_033152019.1"/>
    </source>
</evidence>
<protein>
    <submittedName>
        <fullName evidence="8">Replication protein A 32 kDa subunit</fullName>
    </submittedName>
</protein>
<dbReference type="InterPro" id="IPR036388">
    <property type="entry name" value="WH-like_DNA-bd_sf"/>
</dbReference>
<dbReference type="GO" id="GO:0000781">
    <property type="term" value="C:chromosome, telomeric region"/>
    <property type="evidence" value="ECO:0007669"/>
    <property type="project" value="TreeGrafter"/>
</dbReference>
<dbReference type="GeneID" id="117135706"/>
<reference evidence="8" key="1">
    <citation type="submission" date="2025-08" db="UniProtKB">
        <authorList>
            <consortium name="RefSeq"/>
        </authorList>
    </citation>
    <scope>IDENTIFICATION</scope>
    <source>
        <strain evidence="8">Mau12</strain>
        <tissue evidence="8">Whole Body</tissue>
    </source>
</reference>
<dbReference type="FunFam" id="2.40.50.140:FF:000317">
    <property type="entry name" value="Replication protein A2"/>
    <property type="match status" value="1"/>
</dbReference>
<proteinExistence type="inferred from homology"/>
<dbReference type="Proteomes" id="UP000515162">
    <property type="component" value="Chromosome 2L"/>
</dbReference>
<keyword evidence="7" id="KW-1185">Reference proteome</keyword>
<evidence type="ECO:0000256" key="4">
    <source>
        <dbReference type="ARBA" id="ARBA00023125"/>
    </source>
</evidence>
<feature type="domain" description="Replication protein A C-terminal" evidence="6">
    <location>
        <begin position="159"/>
        <end position="239"/>
    </location>
</feature>
<evidence type="ECO:0000256" key="2">
    <source>
        <dbReference type="ARBA" id="ARBA00007815"/>
    </source>
</evidence>
<evidence type="ECO:0000256" key="1">
    <source>
        <dbReference type="ARBA" id="ARBA00004123"/>
    </source>
</evidence>
<name>A0A6P8JGC9_DROMA</name>
<dbReference type="Pfam" id="PF08784">
    <property type="entry name" value="RPA_C"/>
    <property type="match status" value="1"/>
</dbReference>
<dbReference type="PANTHER" id="PTHR13989:SF16">
    <property type="entry name" value="REPLICATION PROTEIN A2"/>
    <property type="match status" value="1"/>
</dbReference>
<organism evidence="7 8">
    <name type="scientific">Drosophila mauritiana</name>
    <name type="common">Fruit fly</name>
    <dbReference type="NCBI Taxonomy" id="7226"/>
    <lineage>
        <taxon>Eukaryota</taxon>
        <taxon>Metazoa</taxon>
        <taxon>Ecdysozoa</taxon>
        <taxon>Arthropoda</taxon>
        <taxon>Hexapoda</taxon>
        <taxon>Insecta</taxon>
        <taxon>Pterygota</taxon>
        <taxon>Neoptera</taxon>
        <taxon>Endopterygota</taxon>
        <taxon>Diptera</taxon>
        <taxon>Brachycera</taxon>
        <taxon>Muscomorpha</taxon>
        <taxon>Ephydroidea</taxon>
        <taxon>Drosophilidae</taxon>
        <taxon>Drosophila</taxon>
        <taxon>Sophophora</taxon>
    </lineage>
</organism>
<dbReference type="GO" id="GO:0006260">
    <property type="term" value="P:DNA replication"/>
    <property type="evidence" value="ECO:0007669"/>
    <property type="project" value="UniProtKB-KW"/>
</dbReference>
<dbReference type="CTD" id="6118"/>
<dbReference type="GO" id="GO:0005662">
    <property type="term" value="C:DNA replication factor A complex"/>
    <property type="evidence" value="ECO:0007669"/>
    <property type="project" value="TreeGrafter"/>
</dbReference>
<dbReference type="PIRSF" id="PIRSF036949">
    <property type="entry name" value="RPA32"/>
    <property type="match status" value="1"/>
</dbReference>
<dbReference type="InterPro" id="IPR036390">
    <property type="entry name" value="WH_DNA-bd_sf"/>
</dbReference>
<dbReference type="FunFam" id="1.10.10.10:FF:000168">
    <property type="entry name" value="Replication protein A 32 kDa subunit"/>
    <property type="match status" value="1"/>
</dbReference>
<sequence length="246" mass="26367">MNDSFGDFNATQTAPAGAASNQKGEGIVPLVVKQIVDAPEGNIELFGMQYAMACVVAIVRNVETSSTKITYTLEDHSGRIDAHYWLEEGDALKAPEVMVNNYVKVYGTTRSQGGSKTLMIFKLLPVLDPNEVCTHLLEVLNARYRAEDYQSKGGAGAGAGASSGSGSIADFTASQSSAIVSGLDPKQQAVFQAIKSNVSEEGISRKELKAKFSHISDSELTNILDFMISEGHIYSSIDADHFICTM</sequence>
<dbReference type="InterPro" id="IPR012340">
    <property type="entry name" value="NA-bd_OB-fold"/>
</dbReference>
<dbReference type="InterPro" id="IPR014892">
    <property type="entry name" value="RPA_C"/>
</dbReference>
<dbReference type="InterPro" id="IPR014646">
    <property type="entry name" value="Rfa2/RPA32"/>
</dbReference>
<dbReference type="SUPFAM" id="SSF46785">
    <property type="entry name" value="Winged helix' DNA-binding domain"/>
    <property type="match status" value="1"/>
</dbReference>
<dbReference type="SUPFAM" id="SSF50249">
    <property type="entry name" value="Nucleic acid-binding proteins"/>
    <property type="match status" value="1"/>
</dbReference>
<accession>A0A6P8JGC9</accession>
<dbReference type="GO" id="GO:0006289">
    <property type="term" value="P:nucleotide-excision repair"/>
    <property type="evidence" value="ECO:0007669"/>
    <property type="project" value="TreeGrafter"/>
</dbReference>
<keyword evidence="5" id="KW-0539">Nucleus</keyword>
<dbReference type="InterPro" id="IPR040260">
    <property type="entry name" value="RFA2-like"/>
</dbReference>
<dbReference type="Gene3D" id="1.10.10.10">
    <property type="entry name" value="Winged helix-like DNA-binding domain superfamily/Winged helix DNA-binding domain"/>
    <property type="match status" value="1"/>
</dbReference>
<dbReference type="GO" id="GO:0035861">
    <property type="term" value="C:site of double-strand break"/>
    <property type="evidence" value="ECO:0007669"/>
    <property type="project" value="TreeGrafter"/>
</dbReference>
<evidence type="ECO:0000259" key="6">
    <source>
        <dbReference type="Pfam" id="PF08784"/>
    </source>
</evidence>